<dbReference type="EMBL" id="KV425890">
    <property type="protein sequence ID" value="KZW02117.1"/>
    <property type="molecule type" value="Genomic_DNA"/>
</dbReference>
<dbReference type="InterPro" id="IPR021843">
    <property type="entry name" value="PSME4_C"/>
</dbReference>
<accession>A0A165PFQ8</accession>
<dbReference type="OrthoDB" id="17907at2759"/>
<dbReference type="PANTHER" id="PTHR32170">
    <property type="entry name" value="PROTEASOME ACTIVATOR COMPLEX SUBUNIT 4"/>
    <property type="match status" value="1"/>
</dbReference>
<keyword evidence="14" id="KW-1185">Reference proteome</keyword>
<evidence type="ECO:0000259" key="11">
    <source>
        <dbReference type="Pfam" id="PF16507"/>
    </source>
</evidence>
<feature type="region of interest" description="Disordered" evidence="9">
    <location>
        <begin position="1"/>
        <end position="26"/>
    </location>
</feature>
<dbReference type="Pfam" id="PF16507">
    <property type="entry name" value="HEAT_PSME4_mid"/>
    <property type="match status" value="1"/>
</dbReference>
<dbReference type="GO" id="GO:0006281">
    <property type="term" value="P:DNA repair"/>
    <property type="evidence" value="ECO:0007669"/>
    <property type="project" value="UniProtKB-KW"/>
</dbReference>
<feature type="domain" description="Proteasome activator Blm10 middle HEAT repeats region" evidence="11">
    <location>
        <begin position="363"/>
        <end position="893"/>
    </location>
</feature>
<feature type="domain" description="Proteasome activator complex subunit 4 C-terminal" evidence="10">
    <location>
        <begin position="1816"/>
        <end position="1902"/>
    </location>
</feature>
<sequence>MDGDDSLDHDSSPPSGAETPKTTGDNQLRASLKTYLDSLPYDAESPAEMDAKLDEIVQKLAVCAHARDWNSLTTWDSLLQCWLLMRYPITRPVRAGLVKFYYQLILVPGMEPRIIRTWADMIQRLLASKPGMKRKLELTDLELPWEPLWRIMRKELWPKGRNNDASRNVVNILLFVADLCKRYFPPSEIPKMLDTFIPLLTQESILSIVPVLISFLPPTDCHLYVPVLFKFWEAFNSHVLDERMLELMGALAEEHVAGKAGEAGGAEWKEIGIFTEEQFAILVGKCLNSMNVPVGSARGSSTTGTLADIQANRQALKIKKPTNRFHSLAQILIYSMSVDGCVRGEERDGQPGYLGGSKALDALDKIITSTESYFHPSNSGHWTISLTNFMQQIVAKFANRWKEEEQSSCKTPVTQRLTPALRRAVVKILRTPALLSMFSKDLVATAFAQTSLRGMALLEPDLIMPQILEKAYSGLESVNETHRTTAVMNALSGVSLPLVNEKMWLGGQKHIVPLLELCLPGIDLNDPMKTICATMFIIGVVQYVKIGELTSTPADTLVSSEVPGEDISMTNTTDRLPFGVEPGGPAHLSRLEEAALTRESSSGFADWVVSFFRRVLALYENLPEEGGKKNTTGGKQEETVLKSLKSTMDVICLHLSDPLFDLVLKLVFDYATSNARSNSVRAFGQLVACLARVKPEATLAKFMPFCIGQIVEELKYGASSVRTNATHVAAPSDTTLHWNMAILRGVLGYGGSALLKYKDDILNLLLLLMEKTKSERGFSSAGRLMTRIMHTLSEVYPLNSRFVNTEEWDDPEFDVDHFKHWGKMYDAEDVKIEWHTPSPEEIEFILELLDKVVVPAMDVIDRLLQGPDQYWDNDFCRYMHMIRSAWSGLPTLIQEPTPEFVPLPDEFDTDVVALRARNLKVRAGFTLTDPQDPRYQHVANLRKRFGDILHRGSVLLRQQSVDEDHIDPVLALIRAIDVHMLEYGVTRQAFSTLTKNHAFARNLNRVWNRQRHFSRLIFLKRAQVYHSGRVYVASLYRQRNPDVDSLLEDLVEFSLSPYTRIRRHSQAVLVNVASYFVGSTRFILPKLFDALNPGTPPDRMKGALYVLSNKPIAAFALYHRQFSVRYMTALLECQHQEKPSIQKLVASVINEALPHFTEEALQTQNMRAPLPAVAAELANLQKVLPKSVPDSALLQEATSKMVLSADGQDAAYNTMIKAVIEIAQRPTTHWRYSQAATRILGSMVRRDIAPSAELAKLFIAGTCDDHPTMRWHSQRGVVRVLHTIKMRSYGQAGAEELWFNEWRNPLSFNAPVKDGEEFLRGLEQRTPTFYVDKLLTGFVAWSKEVPAYRLPPEQGPVFTWEQASQPALLAIQEVISQEGWFDKLAALYAQESNRASSNGDLRQDNITFIKSLVKMFEGQHLEKLLSILEPLWQDSDRFKQRAAAEIVGGVMRGLKHWPASQANVFWNWMLPRLPKIYAQIKPDSVNYWESVFSSQLADRDPRRNEILVQWILTIPLDFNGESAFTMSKSIGLVGILADMLGIRFEPVSERYINALFDNAHTQYAEIRGHIAQNIDTILRLQWHPSYPSTDAFIEACRSKPDPLLIRHARYEDRMKQFIEALGKWKHERLPPPRVNQSTYDKVGLTLLQWLWIASHGAQAPMIFAYVSPLLPEILRMSELNDSSELQTYSSAVLYVLSAVTPPVEYIELIADHFVDAVRSSTSWRIRLNALPTLVVFFYRNLTSFSDACVQRIMDLLLECLFDENVEVREMAAKALSGVIRCSQRQSILPLKDRFVQAASSTTMPPRSDERYAGAIRTLHGSILGITSLIEAFPYAVEAWMPPLTEVLASHATDPPPIATTIRNSARQFKKTHQDTWHTDQLAFNDDELQALSTMLSGISYYA</sequence>
<dbReference type="Proteomes" id="UP000077266">
    <property type="component" value="Unassembled WGS sequence"/>
</dbReference>
<dbReference type="PANTHER" id="PTHR32170:SF3">
    <property type="entry name" value="PROTEASOME ACTIVATOR COMPLEX SUBUNIT 4"/>
    <property type="match status" value="1"/>
</dbReference>
<evidence type="ECO:0000256" key="6">
    <source>
        <dbReference type="ARBA" id="ARBA00022763"/>
    </source>
</evidence>
<dbReference type="Pfam" id="PF11919">
    <property type="entry name" value="PSME4_C"/>
    <property type="match status" value="1"/>
</dbReference>
<evidence type="ECO:0000256" key="3">
    <source>
        <dbReference type="ARBA" id="ARBA00005739"/>
    </source>
</evidence>
<feature type="domain" description="Proteasome activator complex subunit 4-like HEAT repeat-like" evidence="12">
    <location>
        <begin position="1328"/>
        <end position="1525"/>
    </location>
</feature>
<dbReference type="InterPro" id="IPR055455">
    <property type="entry name" value="HEAT_PSME4"/>
</dbReference>
<dbReference type="GO" id="GO:0010499">
    <property type="term" value="P:proteasomal ubiquitin-independent protein catabolic process"/>
    <property type="evidence" value="ECO:0007669"/>
    <property type="project" value="TreeGrafter"/>
</dbReference>
<feature type="compositionally biased region" description="Basic and acidic residues" evidence="9">
    <location>
        <begin position="1"/>
        <end position="11"/>
    </location>
</feature>
<dbReference type="InterPro" id="IPR035309">
    <property type="entry name" value="PSME4"/>
</dbReference>
<proteinExistence type="inferred from homology"/>
<dbReference type="GO" id="GO:0005829">
    <property type="term" value="C:cytosol"/>
    <property type="evidence" value="ECO:0007669"/>
    <property type="project" value="TreeGrafter"/>
</dbReference>
<evidence type="ECO:0000256" key="9">
    <source>
        <dbReference type="SAM" id="MobiDB-lite"/>
    </source>
</evidence>
<evidence type="ECO:0000256" key="1">
    <source>
        <dbReference type="ARBA" id="ARBA00004324"/>
    </source>
</evidence>
<evidence type="ECO:0000259" key="10">
    <source>
        <dbReference type="Pfam" id="PF11919"/>
    </source>
</evidence>
<keyword evidence="4" id="KW-0963">Cytoplasm</keyword>
<dbReference type="InterPro" id="IPR000357">
    <property type="entry name" value="HEAT"/>
</dbReference>
<comment type="similarity">
    <text evidence="3">Belongs to the BLM10 family.</text>
</comment>
<name>A0A165PFQ8_EXIGL</name>
<keyword evidence="5" id="KW-0677">Repeat</keyword>
<keyword evidence="6" id="KW-0227">DNA damage</keyword>
<dbReference type="InterPro" id="IPR016024">
    <property type="entry name" value="ARM-type_fold"/>
</dbReference>
<evidence type="ECO:0000256" key="2">
    <source>
        <dbReference type="ARBA" id="ARBA00004496"/>
    </source>
</evidence>
<evidence type="ECO:0000256" key="4">
    <source>
        <dbReference type="ARBA" id="ARBA00022490"/>
    </source>
</evidence>
<organism evidence="13 14">
    <name type="scientific">Exidia glandulosa HHB12029</name>
    <dbReference type="NCBI Taxonomy" id="1314781"/>
    <lineage>
        <taxon>Eukaryota</taxon>
        <taxon>Fungi</taxon>
        <taxon>Dikarya</taxon>
        <taxon>Basidiomycota</taxon>
        <taxon>Agaricomycotina</taxon>
        <taxon>Agaricomycetes</taxon>
        <taxon>Auriculariales</taxon>
        <taxon>Exidiaceae</taxon>
        <taxon>Exidia</taxon>
    </lineage>
</organism>
<evidence type="ECO:0000256" key="5">
    <source>
        <dbReference type="ARBA" id="ARBA00022737"/>
    </source>
</evidence>
<evidence type="ECO:0000256" key="7">
    <source>
        <dbReference type="ARBA" id="ARBA00023204"/>
    </source>
</evidence>
<evidence type="ECO:0000313" key="14">
    <source>
        <dbReference type="Proteomes" id="UP000077266"/>
    </source>
</evidence>
<evidence type="ECO:0000259" key="12">
    <source>
        <dbReference type="Pfam" id="PF23096"/>
    </source>
</evidence>
<dbReference type="InterPro" id="IPR011989">
    <property type="entry name" value="ARM-like"/>
</dbReference>
<reference evidence="13 14" key="1">
    <citation type="journal article" date="2016" name="Mol. Biol. Evol.">
        <title>Comparative Genomics of Early-Diverging Mushroom-Forming Fungi Provides Insights into the Origins of Lignocellulose Decay Capabilities.</title>
        <authorList>
            <person name="Nagy L.G."/>
            <person name="Riley R."/>
            <person name="Tritt A."/>
            <person name="Adam C."/>
            <person name="Daum C."/>
            <person name="Floudas D."/>
            <person name="Sun H."/>
            <person name="Yadav J.S."/>
            <person name="Pangilinan J."/>
            <person name="Larsson K.H."/>
            <person name="Matsuura K."/>
            <person name="Barry K."/>
            <person name="Labutti K."/>
            <person name="Kuo R."/>
            <person name="Ohm R.A."/>
            <person name="Bhattacharya S.S."/>
            <person name="Shirouzu T."/>
            <person name="Yoshinaga Y."/>
            <person name="Martin F.M."/>
            <person name="Grigoriev I.V."/>
            <person name="Hibbett D.S."/>
        </authorList>
    </citation>
    <scope>NUCLEOTIDE SEQUENCE [LARGE SCALE GENOMIC DNA]</scope>
    <source>
        <strain evidence="13 14">HHB12029</strain>
    </source>
</reference>
<dbReference type="SUPFAM" id="SSF48371">
    <property type="entry name" value="ARM repeat"/>
    <property type="match status" value="2"/>
</dbReference>
<keyword evidence="7" id="KW-0234">DNA repair</keyword>
<dbReference type="Pfam" id="PF02985">
    <property type="entry name" value="HEAT"/>
    <property type="match status" value="1"/>
</dbReference>
<protein>
    <submittedName>
        <fullName evidence="13">ARM repeat-containing protein</fullName>
    </submittedName>
</protein>
<dbReference type="InParanoid" id="A0A165PFQ8"/>
<dbReference type="GO" id="GO:0016607">
    <property type="term" value="C:nuclear speck"/>
    <property type="evidence" value="ECO:0007669"/>
    <property type="project" value="UniProtKB-SubCell"/>
</dbReference>
<keyword evidence="8" id="KW-0539">Nucleus</keyword>
<evidence type="ECO:0000313" key="13">
    <source>
        <dbReference type="EMBL" id="KZW02117.1"/>
    </source>
</evidence>
<dbReference type="Pfam" id="PF23096">
    <property type="entry name" value="HEAT_PSME4"/>
    <property type="match status" value="1"/>
</dbReference>
<comment type="subcellular location">
    <subcellularLocation>
        <location evidence="2">Cytoplasm</location>
    </subcellularLocation>
    <subcellularLocation>
        <location evidence="1">Nucleus speckle</location>
    </subcellularLocation>
</comment>
<dbReference type="InterPro" id="IPR032430">
    <property type="entry name" value="Blm10_mid"/>
</dbReference>
<dbReference type="GO" id="GO:0070628">
    <property type="term" value="F:proteasome binding"/>
    <property type="evidence" value="ECO:0007669"/>
    <property type="project" value="InterPro"/>
</dbReference>
<evidence type="ECO:0000256" key="8">
    <source>
        <dbReference type="ARBA" id="ARBA00023242"/>
    </source>
</evidence>
<dbReference type="STRING" id="1314781.A0A165PFQ8"/>
<dbReference type="GO" id="GO:0016504">
    <property type="term" value="F:peptidase activator activity"/>
    <property type="evidence" value="ECO:0007669"/>
    <property type="project" value="InterPro"/>
</dbReference>
<dbReference type="Gene3D" id="1.25.10.10">
    <property type="entry name" value="Leucine-rich Repeat Variant"/>
    <property type="match status" value="1"/>
</dbReference>
<gene>
    <name evidence="13" type="ORF">EXIGLDRAFT_513510</name>
</gene>